<proteinExistence type="predicted"/>
<evidence type="ECO:0000313" key="2">
    <source>
        <dbReference type="Proteomes" id="UP000434580"/>
    </source>
</evidence>
<accession>A0A5S9QDS8</accession>
<reference evidence="1 2" key="1">
    <citation type="submission" date="2019-11" db="EMBL/GenBank/DDBJ databases">
        <authorList>
            <person name="Holert J."/>
        </authorList>
    </citation>
    <scope>NUCLEOTIDE SEQUENCE [LARGE SCALE GENOMIC DNA]</scope>
    <source>
        <strain evidence="1">BC5_2</strain>
    </source>
</reference>
<gene>
    <name evidence="1" type="ORF">DPBNPPHM_03850</name>
</gene>
<evidence type="ECO:0000313" key="1">
    <source>
        <dbReference type="EMBL" id="CAA0100851.1"/>
    </source>
</evidence>
<dbReference type="EMBL" id="CACSII010000008">
    <property type="protein sequence ID" value="CAA0100851.1"/>
    <property type="molecule type" value="Genomic_DNA"/>
</dbReference>
<name>A0A5S9QDS8_9GAMM</name>
<organism evidence="1 2">
    <name type="scientific">BD1-7 clade bacterium</name>
    <dbReference type="NCBI Taxonomy" id="2029982"/>
    <lineage>
        <taxon>Bacteria</taxon>
        <taxon>Pseudomonadati</taxon>
        <taxon>Pseudomonadota</taxon>
        <taxon>Gammaproteobacteria</taxon>
        <taxon>Cellvibrionales</taxon>
        <taxon>Spongiibacteraceae</taxon>
        <taxon>BD1-7 clade</taxon>
    </lineage>
</organism>
<dbReference type="AlphaFoldDB" id="A0A5S9QDS8"/>
<sequence length="92" mass="9812">MKNGSLCAINDRLELNFNDASASKIVFRGSLYACLKSGGVSGASGMPAPDGLVPESFCNQALLELRIQQIQRTVGCRNPTVHAAFILDTRVS</sequence>
<protein>
    <submittedName>
        <fullName evidence="1">Uncharacterized protein</fullName>
    </submittedName>
</protein>
<dbReference type="Proteomes" id="UP000434580">
    <property type="component" value="Unassembled WGS sequence"/>
</dbReference>